<accession>A0ABR5TM47</accession>
<reference evidence="7 8" key="1">
    <citation type="submission" date="2016-01" db="EMBL/GenBank/DDBJ databases">
        <authorList>
            <person name="Mitreva M."/>
            <person name="Pepin K.H."/>
            <person name="Mihindukulasuriya K.A."/>
            <person name="Fulton R."/>
            <person name="Fronick C."/>
            <person name="O'Laughlin M."/>
            <person name="Miner T."/>
            <person name="Herter B."/>
            <person name="Rosa B.A."/>
            <person name="Cordes M."/>
            <person name="Tomlinson C."/>
            <person name="Wollam A."/>
            <person name="Palsikar V.B."/>
            <person name="Mardis E.R."/>
            <person name="Wilson R.K."/>
        </authorList>
    </citation>
    <scope>NUCLEOTIDE SEQUENCE [LARGE SCALE GENOMIC DNA]</scope>
    <source>
        <strain evidence="7 8">KA00071</strain>
    </source>
</reference>
<evidence type="ECO:0000256" key="2">
    <source>
        <dbReference type="ARBA" id="ARBA00022491"/>
    </source>
</evidence>
<dbReference type="Pfam" id="PF01475">
    <property type="entry name" value="FUR"/>
    <property type="match status" value="1"/>
</dbReference>
<evidence type="ECO:0000256" key="3">
    <source>
        <dbReference type="ARBA" id="ARBA00022833"/>
    </source>
</evidence>
<evidence type="ECO:0000256" key="6">
    <source>
        <dbReference type="ARBA" id="ARBA00023163"/>
    </source>
</evidence>
<dbReference type="RefSeq" id="WP_066129821.1">
    <property type="nucleotide sequence ID" value="NZ_KQ959872.1"/>
</dbReference>
<keyword evidence="6" id="KW-0804">Transcription</keyword>
<dbReference type="CDD" id="cd07153">
    <property type="entry name" value="Fur_like"/>
    <property type="match status" value="1"/>
</dbReference>
<sequence>MDIYNEIVKTLQNSPYKLTPQRETIIKILVDQKEEHLSSEELYFIVKEINPEIGLATVYRTLDTFYDLGILEKVTFGNGIAKYHLKQKITPGMHHHLICTKCHNIKTVKNPIFNELIKYVDKEYDFETQDDTIAIYGICKSCK</sequence>
<dbReference type="InterPro" id="IPR036388">
    <property type="entry name" value="WH-like_DNA-bd_sf"/>
</dbReference>
<dbReference type="SUPFAM" id="SSF46785">
    <property type="entry name" value="Winged helix' DNA-binding domain"/>
    <property type="match status" value="1"/>
</dbReference>
<keyword evidence="8" id="KW-1185">Reference proteome</keyword>
<evidence type="ECO:0000256" key="4">
    <source>
        <dbReference type="ARBA" id="ARBA00023015"/>
    </source>
</evidence>
<dbReference type="InterPro" id="IPR036390">
    <property type="entry name" value="WH_DNA-bd_sf"/>
</dbReference>
<dbReference type="Gene3D" id="3.30.1490.190">
    <property type="match status" value="1"/>
</dbReference>
<proteinExistence type="inferred from homology"/>
<dbReference type="InterPro" id="IPR043135">
    <property type="entry name" value="Fur_C"/>
</dbReference>
<dbReference type="Proteomes" id="UP000070467">
    <property type="component" value="Unassembled WGS sequence"/>
</dbReference>
<comment type="similarity">
    <text evidence="1">Belongs to the Fur family.</text>
</comment>
<keyword evidence="2" id="KW-0678">Repressor</keyword>
<keyword evidence="3" id="KW-0862">Zinc</keyword>
<keyword evidence="5" id="KW-0238">DNA-binding</keyword>
<dbReference type="Gene3D" id="1.10.10.10">
    <property type="entry name" value="Winged helix-like DNA-binding domain superfamily/Winged helix DNA-binding domain"/>
    <property type="match status" value="1"/>
</dbReference>
<organism evidence="7 8">
    <name type="scientific">Gemelliphila asaccharolytica</name>
    <dbReference type="NCBI Taxonomy" id="502393"/>
    <lineage>
        <taxon>Bacteria</taxon>
        <taxon>Bacillati</taxon>
        <taxon>Bacillota</taxon>
        <taxon>Bacilli</taxon>
        <taxon>Bacillales</taxon>
        <taxon>Gemellaceae</taxon>
        <taxon>Gemelliphila</taxon>
    </lineage>
</organism>
<comment type="caution">
    <text evidence="7">The sequence shown here is derived from an EMBL/GenBank/DDBJ whole genome shotgun (WGS) entry which is preliminary data.</text>
</comment>
<dbReference type="EMBL" id="LSDB01000019">
    <property type="protein sequence ID" value="KXB58236.1"/>
    <property type="molecule type" value="Genomic_DNA"/>
</dbReference>
<evidence type="ECO:0000256" key="1">
    <source>
        <dbReference type="ARBA" id="ARBA00007957"/>
    </source>
</evidence>
<evidence type="ECO:0000313" key="7">
    <source>
        <dbReference type="EMBL" id="KXB58236.1"/>
    </source>
</evidence>
<name>A0ABR5TM47_9BACL</name>
<dbReference type="InterPro" id="IPR002481">
    <property type="entry name" value="FUR"/>
</dbReference>
<dbReference type="PANTHER" id="PTHR33202">
    <property type="entry name" value="ZINC UPTAKE REGULATION PROTEIN"/>
    <property type="match status" value="1"/>
</dbReference>
<protein>
    <submittedName>
        <fullName evidence="7">Transcriptional regulator, Fur family</fullName>
    </submittedName>
</protein>
<dbReference type="PANTHER" id="PTHR33202:SF7">
    <property type="entry name" value="FERRIC UPTAKE REGULATION PROTEIN"/>
    <property type="match status" value="1"/>
</dbReference>
<gene>
    <name evidence="7" type="ORF">HMPREF1871_00572</name>
</gene>
<keyword evidence="4" id="KW-0805">Transcription regulation</keyword>
<evidence type="ECO:0000256" key="5">
    <source>
        <dbReference type="ARBA" id="ARBA00023125"/>
    </source>
</evidence>
<evidence type="ECO:0000313" key="8">
    <source>
        <dbReference type="Proteomes" id="UP000070467"/>
    </source>
</evidence>